<keyword evidence="3" id="KW-1185">Reference proteome</keyword>
<reference evidence="3" key="1">
    <citation type="submission" date="2023-07" db="EMBL/GenBank/DDBJ databases">
        <title>30 novel species of actinomycetes from the DSMZ collection.</title>
        <authorList>
            <person name="Nouioui I."/>
        </authorList>
    </citation>
    <scope>NUCLEOTIDE SEQUENCE [LARGE SCALE GENOMIC DNA]</scope>
    <source>
        <strain evidence="3">DSM 41886</strain>
    </source>
</reference>
<accession>A0ABU2RXH9</accession>
<keyword evidence="1" id="KW-0812">Transmembrane</keyword>
<feature type="transmembrane region" description="Helical" evidence="1">
    <location>
        <begin position="122"/>
        <end position="149"/>
    </location>
</feature>
<evidence type="ECO:0000313" key="2">
    <source>
        <dbReference type="EMBL" id="MDT0441456.1"/>
    </source>
</evidence>
<keyword evidence="1" id="KW-0472">Membrane</keyword>
<proteinExistence type="predicted"/>
<sequence>MSHREFPAVPGAEPSAWTSTLRRVLGGWFIGFGAFAPLTLILLAIFDWAPVYYFSAEEAQVIGLSQCAEGQGMVTGGSSCVVDWRLPDGTEGEGRIGGSRGDLSIGSTVHVAGDHGYASRGYLIGAAAFSGVLAAAMVLWVFVISPVLCVREFKRARRRARFMP</sequence>
<evidence type="ECO:0000313" key="3">
    <source>
        <dbReference type="Proteomes" id="UP001183615"/>
    </source>
</evidence>
<keyword evidence="1" id="KW-1133">Transmembrane helix</keyword>
<organism evidence="2 3">
    <name type="scientific">Streptomyces johnsoniae</name>
    <dbReference type="NCBI Taxonomy" id="3075532"/>
    <lineage>
        <taxon>Bacteria</taxon>
        <taxon>Bacillati</taxon>
        <taxon>Actinomycetota</taxon>
        <taxon>Actinomycetes</taxon>
        <taxon>Kitasatosporales</taxon>
        <taxon>Streptomycetaceae</taxon>
        <taxon>Streptomyces</taxon>
    </lineage>
</organism>
<name>A0ABU2RXH9_9ACTN</name>
<dbReference type="RefSeq" id="WP_311615244.1">
    <property type="nucleotide sequence ID" value="NZ_JAVREV010000001.1"/>
</dbReference>
<dbReference type="EMBL" id="JAVREV010000001">
    <property type="protein sequence ID" value="MDT0441456.1"/>
    <property type="molecule type" value="Genomic_DNA"/>
</dbReference>
<comment type="caution">
    <text evidence="2">The sequence shown here is derived from an EMBL/GenBank/DDBJ whole genome shotgun (WGS) entry which is preliminary data.</text>
</comment>
<dbReference type="Proteomes" id="UP001183615">
    <property type="component" value="Unassembled WGS sequence"/>
</dbReference>
<protein>
    <recommendedName>
        <fullName evidence="4">DUF3592 domain-containing protein</fullName>
    </recommendedName>
</protein>
<feature type="transmembrane region" description="Helical" evidence="1">
    <location>
        <begin position="25"/>
        <end position="46"/>
    </location>
</feature>
<gene>
    <name evidence="2" type="ORF">RM779_02410</name>
</gene>
<evidence type="ECO:0000256" key="1">
    <source>
        <dbReference type="SAM" id="Phobius"/>
    </source>
</evidence>
<evidence type="ECO:0008006" key="4">
    <source>
        <dbReference type="Google" id="ProtNLM"/>
    </source>
</evidence>